<dbReference type="EMBL" id="CAJNOK010000299">
    <property type="protein sequence ID" value="CAF0743435.1"/>
    <property type="molecule type" value="Genomic_DNA"/>
</dbReference>
<reference evidence="3" key="1">
    <citation type="submission" date="2021-02" db="EMBL/GenBank/DDBJ databases">
        <authorList>
            <person name="Nowell W R."/>
        </authorList>
    </citation>
    <scope>NUCLEOTIDE SEQUENCE</scope>
</reference>
<dbReference type="Proteomes" id="UP000682733">
    <property type="component" value="Unassembled WGS sequence"/>
</dbReference>
<dbReference type="Proteomes" id="UP000681722">
    <property type="component" value="Unassembled WGS sequence"/>
</dbReference>
<feature type="compositionally biased region" description="Low complexity" evidence="1">
    <location>
        <begin position="433"/>
        <end position="442"/>
    </location>
</feature>
<proteinExistence type="predicted"/>
<feature type="compositionally biased region" description="Polar residues" evidence="1">
    <location>
        <begin position="423"/>
        <end position="432"/>
    </location>
</feature>
<feature type="region of interest" description="Disordered" evidence="1">
    <location>
        <begin position="750"/>
        <end position="771"/>
    </location>
</feature>
<dbReference type="AlphaFoldDB" id="A0A813UAN1"/>
<name>A0A813UAN1_9BILA</name>
<dbReference type="Proteomes" id="UP000677228">
    <property type="component" value="Unassembled WGS sequence"/>
</dbReference>
<keyword evidence="6" id="KW-1185">Reference proteome</keyword>
<gene>
    <name evidence="3" type="ORF">GPM918_LOCUS4751</name>
    <name evidence="2" type="ORF">OVA965_LOCUS1580</name>
    <name evidence="5" type="ORF">SRO942_LOCUS4752</name>
    <name evidence="4" type="ORF">TMI583_LOCUS1580</name>
</gene>
<evidence type="ECO:0000313" key="4">
    <source>
        <dbReference type="EMBL" id="CAF3521186.1"/>
    </source>
</evidence>
<evidence type="ECO:0000313" key="3">
    <source>
        <dbReference type="EMBL" id="CAF0825022.1"/>
    </source>
</evidence>
<evidence type="ECO:0000313" key="5">
    <source>
        <dbReference type="EMBL" id="CAF3611723.1"/>
    </source>
</evidence>
<organism evidence="3 6">
    <name type="scientific">Didymodactylos carnosus</name>
    <dbReference type="NCBI Taxonomy" id="1234261"/>
    <lineage>
        <taxon>Eukaryota</taxon>
        <taxon>Metazoa</taxon>
        <taxon>Spiralia</taxon>
        <taxon>Gnathifera</taxon>
        <taxon>Rotifera</taxon>
        <taxon>Eurotatoria</taxon>
        <taxon>Bdelloidea</taxon>
        <taxon>Philodinida</taxon>
        <taxon>Philodinidae</taxon>
        <taxon>Didymodactylos</taxon>
    </lineage>
</organism>
<dbReference type="PROSITE" id="PS50096">
    <property type="entry name" value="IQ"/>
    <property type="match status" value="1"/>
</dbReference>
<comment type="caution">
    <text evidence="3">The sequence shown here is derived from an EMBL/GenBank/DDBJ whole genome shotgun (WGS) entry which is preliminary data.</text>
</comment>
<feature type="compositionally biased region" description="Acidic residues" evidence="1">
    <location>
        <begin position="402"/>
        <end position="417"/>
    </location>
</feature>
<accession>A0A813UAN1</accession>
<evidence type="ECO:0000313" key="2">
    <source>
        <dbReference type="EMBL" id="CAF0743435.1"/>
    </source>
</evidence>
<evidence type="ECO:0000256" key="1">
    <source>
        <dbReference type="SAM" id="MobiDB-lite"/>
    </source>
</evidence>
<evidence type="ECO:0000313" key="6">
    <source>
        <dbReference type="Proteomes" id="UP000663829"/>
    </source>
</evidence>
<feature type="region of interest" description="Disordered" evidence="1">
    <location>
        <begin position="395"/>
        <end position="442"/>
    </location>
</feature>
<dbReference type="EMBL" id="CAJNOQ010000652">
    <property type="protein sequence ID" value="CAF0825022.1"/>
    <property type="molecule type" value="Genomic_DNA"/>
</dbReference>
<dbReference type="EMBL" id="CAJOBC010000652">
    <property type="protein sequence ID" value="CAF3611723.1"/>
    <property type="molecule type" value="Genomic_DNA"/>
</dbReference>
<dbReference type="Proteomes" id="UP000663829">
    <property type="component" value="Unassembled WGS sequence"/>
</dbReference>
<protein>
    <submittedName>
        <fullName evidence="3">Uncharacterized protein</fullName>
    </submittedName>
</protein>
<sequence length="811" mass="92392">MKSPIENQKQLFATSNLEAERFIVNTPTQNMVNNSSLIGVKNEPVIPTYDTHIAEKCMEIADSSSTHKIVEQQQQIQTDEPIQTENCDEMNDASFSAGERSAAVDEDEDDDVVPPNESFINFISTTAISKSLKDPLNSSLAQFITEERSILDEETLMDDIQDLLQTMLSTMEIPDDHAIYITSSPTTHNLPDGGSSILQSSINNLTAAEMKFSNVAEEKTDLMDSNDYAEVSDVPVFMHKSTIVLDQSLTDDENDRICEMNATLENLVHEMQSRSLIEYDETDNDVDINIRTNHNQQQQQTSSQIEKFINRSQQINYYDENNNDEDIVAAAHLLLTLSKPQKRNNNTVLELPPCVYDKTLSDSLYASLETMFSNDTGLSQSIYTTMNQNILDRLGKSKTCSSDDDGDDDSEEEEDNDLYGTACSEQTNDGVATTTTTSSTSSLPFQDFVDIEKTATIDHEVANTHIHDDSKSTNSEMSEMNTIEEEHFGIDAQMIKDTLTNFLKYERNVVLPIVIRTDDSITNNNNVSNSAQANFNDDETVATIKVQSHWRGYKIRQRNEIEQHQIVKILDKIRSRSRSQSASLSTQKSLRDRTMDIVNAYNNSDTPCNILTVLRLLNDIEPIISVCIEIRFLIAQQGLLHLFYLFLRFCNRSEPSAALLTKILSVLKYFTVNKDLVMTLINKIDYINHYRTLLLKYYAADNMVFDQICDLLMAIIKHDNARQILSNSQMFNQTIEYVYKKLYKRAELEKQKQKQKQQQRSTPKTPRISCSMNMSMNSMFLTPIRKITVITVAQKNLKKYETFLRSFYAHK</sequence>
<dbReference type="EMBL" id="CAJOBA010000299">
    <property type="protein sequence ID" value="CAF3521186.1"/>
    <property type="molecule type" value="Genomic_DNA"/>
</dbReference>
<dbReference type="OrthoDB" id="10410694at2759"/>